<accession>A0A5C5WUD7</accession>
<proteinExistence type="predicted"/>
<dbReference type="Pfam" id="PF20604">
    <property type="entry name" value="DUF6798"/>
    <property type="match status" value="1"/>
</dbReference>
<feature type="transmembrane region" description="Helical" evidence="1">
    <location>
        <begin position="100"/>
        <end position="118"/>
    </location>
</feature>
<dbReference type="EMBL" id="SJPI01000001">
    <property type="protein sequence ID" value="TWT54544.1"/>
    <property type="molecule type" value="Genomic_DNA"/>
</dbReference>
<feature type="transmembrane region" description="Helical" evidence="1">
    <location>
        <begin position="279"/>
        <end position="302"/>
    </location>
</feature>
<feature type="transmembrane region" description="Helical" evidence="1">
    <location>
        <begin position="154"/>
        <end position="182"/>
    </location>
</feature>
<evidence type="ECO:0000313" key="3">
    <source>
        <dbReference type="EMBL" id="TWT54544.1"/>
    </source>
</evidence>
<gene>
    <name evidence="3" type="ORF">Pla22_21920</name>
</gene>
<keyword evidence="1" id="KW-1133">Transmembrane helix</keyword>
<keyword evidence="1" id="KW-0812">Transmembrane</keyword>
<dbReference type="InterPro" id="IPR046477">
    <property type="entry name" value="DUF6798"/>
</dbReference>
<feature type="transmembrane region" description="Helical" evidence="1">
    <location>
        <begin position="70"/>
        <end position="88"/>
    </location>
</feature>
<feature type="transmembrane region" description="Helical" evidence="1">
    <location>
        <begin position="344"/>
        <end position="361"/>
    </location>
</feature>
<keyword evidence="1" id="KW-0472">Membrane</keyword>
<feature type="transmembrane region" description="Helical" evidence="1">
    <location>
        <begin position="314"/>
        <end position="332"/>
    </location>
</feature>
<evidence type="ECO:0000313" key="4">
    <source>
        <dbReference type="Proteomes" id="UP000316598"/>
    </source>
</evidence>
<evidence type="ECO:0000256" key="1">
    <source>
        <dbReference type="SAM" id="Phobius"/>
    </source>
</evidence>
<feature type="domain" description="DUF6798" evidence="2">
    <location>
        <begin position="393"/>
        <end position="453"/>
    </location>
</feature>
<keyword evidence="4" id="KW-1185">Reference proteome</keyword>
<feature type="transmembrane region" description="Helical" evidence="1">
    <location>
        <begin position="249"/>
        <end position="267"/>
    </location>
</feature>
<protein>
    <recommendedName>
        <fullName evidence="2">DUF6798 domain-containing protein</fullName>
    </recommendedName>
</protein>
<organism evidence="3 4">
    <name type="scientific">Rubripirellula amarantea</name>
    <dbReference type="NCBI Taxonomy" id="2527999"/>
    <lineage>
        <taxon>Bacteria</taxon>
        <taxon>Pseudomonadati</taxon>
        <taxon>Planctomycetota</taxon>
        <taxon>Planctomycetia</taxon>
        <taxon>Pirellulales</taxon>
        <taxon>Pirellulaceae</taxon>
        <taxon>Rubripirellula</taxon>
    </lineage>
</organism>
<reference evidence="3 4" key="1">
    <citation type="submission" date="2019-02" db="EMBL/GenBank/DDBJ databases">
        <title>Deep-cultivation of Planctomycetes and their phenomic and genomic characterization uncovers novel biology.</title>
        <authorList>
            <person name="Wiegand S."/>
            <person name="Jogler M."/>
            <person name="Boedeker C."/>
            <person name="Pinto D."/>
            <person name="Vollmers J."/>
            <person name="Rivas-Marin E."/>
            <person name="Kohn T."/>
            <person name="Peeters S.H."/>
            <person name="Heuer A."/>
            <person name="Rast P."/>
            <person name="Oberbeckmann S."/>
            <person name="Bunk B."/>
            <person name="Jeske O."/>
            <person name="Meyerdierks A."/>
            <person name="Storesund J.E."/>
            <person name="Kallscheuer N."/>
            <person name="Luecker S."/>
            <person name="Lage O.M."/>
            <person name="Pohl T."/>
            <person name="Merkel B.J."/>
            <person name="Hornburger P."/>
            <person name="Mueller R.-W."/>
            <person name="Bruemmer F."/>
            <person name="Labrenz M."/>
            <person name="Spormann A.M."/>
            <person name="Op Den Camp H."/>
            <person name="Overmann J."/>
            <person name="Amann R."/>
            <person name="Jetten M.S.M."/>
            <person name="Mascher T."/>
            <person name="Medema M.H."/>
            <person name="Devos D.P."/>
            <person name="Kaster A.-K."/>
            <person name="Ovreas L."/>
            <person name="Rohde M."/>
            <person name="Galperin M.Y."/>
            <person name="Jogler C."/>
        </authorList>
    </citation>
    <scope>NUCLEOTIDE SEQUENCE [LARGE SCALE GENOMIC DNA]</scope>
    <source>
        <strain evidence="3 4">Pla22</strain>
    </source>
</reference>
<name>A0A5C5WUD7_9BACT</name>
<evidence type="ECO:0000259" key="2">
    <source>
        <dbReference type="Pfam" id="PF20604"/>
    </source>
</evidence>
<dbReference type="AlphaFoldDB" id="A0A5C5WUD7"/>
<comment type="caution">
    <text evidence="3">The sequence shown here is derived from an EMBL/GenBank/DDBJ whole genome shotgun (WGS) entry which is preliminary data.</text>
</comment>
<dbReference type="Proteomes" id="UP000316598">
    <property type="component" value="Unassembled WGS sequence"/>
</dbReference>
<sequence length="516" mass="58407">MLVLVGLFFVYAGDAPPMVNEAHYLVKAKNFWQPEWCANDLFAASGKAHVLFYSTFGYLTQWVSLSTSAWIGRVIGWTLIAAGLSCLCRVFSRESGLPHSLMYTWAVAIGWIAGIEYGNLAGEWVIGGIEAKVPAYGFVLFGIADLIQRRWNRVWVWFGAAAGFHVLTGGWSVVAAMVAWWITERNQPANIRCPLVTRWLVLGGVLSLPGVIPAVQLSMGADPQDSAAAASVYSYFRISHHLMPAAFDFWWYLRHACLLFLLFALALTATKDTPAKRRLMAWTIGVIAIAAVGMLVGFLPPVAPDLAAKLLRYYWFRVSDAIVPLSVSLLAFQTAYQPGKFRRLAFAGFAVAVILVTYSSIARMRTGVPPSVNERLLGRVLHTDLDRQRIAYRDWLRVCQWAKASTPEDEVFLTPRHQQTFKWYAHRAEVVNWKDVPQDAASLLEWKRRFLEVYPPEWGTVRVSINYRILRDFRDRYGVRFLIVDRKVVGDNLPLIRVYPRTSTDNENYAVYEMPR</sequence>